<comment type="caution">
    <text evidence="3">The sequence shown here is derived from an EMBL/GenBank/DDBJ whole genome shotgun (WGS) entry which is preliminary data.</text>
</comment>
<evidence type="ECO:0000313" key="3">
    <source>
        <dbReference type="EMBL" id="MBS5331793.1"/>
    </source>
</evidence>
<feature type="transmembrane region" description="Helical" evidence="1">
    <location>
        <begin position="144"/>
        <end position="165"/>
    </location>
</feature>
<feature type="transmembrane region" description="Helical" evidence="1">
    <location>
        <begin position="249"/>
        <end position="268"/>
    </location>
</feature>
<dbReference type="GO" id="GO:0016747">
    <property type="term" value="F:acyltransferase activity, transferring groups other than amino-acyl groups"/>
    <property type="evidence" value="ECO:0007669"/>
    <property type="project" value="InterPro"/>
</dbReference>
<dbReference type="Proteomes" id="UP000759273">
    <property type="component" value="Unassembled WGS sequence"/>
</dbReference>
<feature type="transmembrane region" description="Helical" evidence="1">
    <location>
        <begin position="98"/>
        <end position="113"/>
    </location>
</feature>
<evidence type="ECO:0000313" key="4">
    <source>
        <dbReference type="Proteomes" id="UP000759273"/>
    </source>
</evidence>
<keyword evidence="3" id="KW-0808">Transferase</keyword>
<dbReference type="InterPro" id="IPR002656">
    <property type="entry name" value="Acyl_transf_3_dom"/>
</dbReference>
<feature type="transmembrane region" description="Helical" evidence="1">
    <location>
        <begin position="208"/>
        <end position="229"/>
    </location>
</feature>
<dbReference type="EMBL" id="JAGZGG010000006">
    <property type="protein sequence ID" value="MBS5331793.1"/>
    <property type="molecule type" value="Genomic_DNA"/>
</dbReference>
<protein>
    <submittedName>
        <fullName evidence="3">Acyltransferase family protein</fullName>
    </submittedName>
</protein>
<name>A0A943D9Y1_9FIRM</name>
<keyword evidence="3" id="KW-0012">Acyltransferase</keyword>
<reference evidence="3" key="1">
    <citation type="submission" date="2021-02" db="EMBL/GenBank/DDBJ databases">
        <title>Infant gut strain persistence is associated with maternal origin, phylogeny, and functional potential including surface adhesion and iron acquisition.</title>
        <authorList>
            <person name="Lou Y.C."/>
        </authorList>
    </citation>
    <scope>NUCLEOTIDE SEQUENCE</scope>
    <source>
        <strain evidence="3">L3_101_000M1_dasL3_101_000M1_concoct_87</strain>
    </source>
</reference>
<evidence type="ECO:0000256" key="1">
    <source>
        <dbReference type="SAM" id="Phobius"/>
    </source>
</evidence>
<sequence>MYLLIISVSRLGSFFAFLKKRIIRILPSYYVVLTAWLIYQHLRSGISVSLVFANYLCVDFLASADFQTLWYMNGVWIYYLFALFLVPLCQNASLRRKILLFFLCAAFSVPFFSDIRLMLFSRLPLLFLGICFADYGARHEEIPARLAAALIALSCLGWGLLVYIVKCVPDDRIWAYGLYWFPFILIAPGLCIVLSLLAACLDKVAPQIIRGCTFLGGCTLEIYAVHAFAFQVFRDALSDDILYGTDKRWILLSVLSVLFAVLLARVMARLTTKTQKQPAQQT</sequence>
<keyword evidence="1" id="KW-0472">Membrane</keyword>
<feature type="transmembrane region" description="Helical" evidence="1">
    <location>
        <begin position="21"/>
        <end position="39"/>
    </location>
</feature>
<proteinExistence type="predicted"/>
<dbReference type="Pfam" id="PF01757">
    <property type="entry name" value="Acyl_transf_3"/>
    <property type="match status" value="1"/>
</dbReference>
<feature type="transmembrane region" description="Helical" evidence="1">
    <location>
        <begin position="177"/>
        <end position="201"/>
    </location>
</feature>
<evidence type="ECO:0000259" key="2">
    <source>
        <dbReference type="Pfam" id="PF01757"/>
    </source>
</evidence>
<keyword evidence="1" id="KW-1133">Transmembrane helix</keyword>
<keyword evidence="1" id="KW-0812">Transmembrane</keyword>
<organism evidence="3 4">
    <name type="scientific">Subdoligranulum variabile</name>
    <dbReference type="NCBI Taxonomy" id="214851"/>
    <lineage>
        <taxon>Bacteria</taxon>
        <taxon>Bacillati</taxon>
        <taxon>Bacillota</taxon>
        <taxon>Clostridia</taxon>
        <taxon>Eubacteriales</taxon>
        <taxon>Oscillospiraceae</taxon>
        <taxon>Subdoligranulum</taxon>
    </lineage>
</organism>
<gene>
    <name evidence="3" type="ORF">KHY36_04595</name>
</gene>
<feature type="domain" description="Acyltransferase 3" evidence="2">
    <location>
        <begin position="9"/>
        <end position="264"/>
    </location>
</feature>
<accession>A0A943D9Y1</accession>
<feature type="transmembrane region" description="Helical" evidence="1">
    <location>
        <begin position="68"/>
        <end position="86"/>
    </location>
</feature>
<dbReference type="AlphaFoldDB" id="A0A943D9Y1"/>